<dbReference type="GO" id="GO:0016887">
    <property type="term" value="F:ATP hydrolysis activity"/>
    <property type="evidence" value="ECO:0007669"/>
    <property type="project" value="InterPro"/>
</dbReference>
<dbReference type="GO" id="GO:0140664">
    <property type="term" value="F:ATP-dependent DNA damage sensor activity"/>
    <property type="evidence" value="ECO:0007669"/>
    <property type="project" value="InterPro"/>
</dbReference>
<organism evidence="3">
    <name type="scientific">Dermatophagoides farinae</name>
    <name type="common">American house dust mite</name>
    <dbReference type="NCBI Taxonomy" id="6954"/>
    <lineage>
        <taxon>Eukaryota</taxon>
        <taxon>Metazoa</taxon>
        <taxon>Ecdysozoa</taxon>
        <taxon>Arthropoda</taxon>
        <taxon>Chelicerata</taxon>
        <taxon>Arachnida</taxon>
        <taxon>Acari</taxon>
        <taxon>Acariformes</taxon>
        <taxon>Sarcoptiformes</taxon>
        <taxon>Astigmata</taxon>
        <taxon>Psoroptidia</taxon>
        <taxon>Analgoidea</taxon>
        <taxon>Pyroglyphidae</taxon>
        <taxon>Dermatophagoidinae</taxon>
        <taxon>Dermatophagoides</taxon>
    </lineage>
</organism>
<dbReference type="Proteomes" id="UP000828236">
    <property type="component" value="Unassembled WGS sequence"/>
</dbReference>
<comment type="caution">
    <text evidence="3">The sequence shown here is derived from an EMBL/GenBank/DDBJ whole genome shotgun (WGS) entry which is preliminary data.</text>
</comment>
<accession>A0A9D4SK46</accession>
<evidence type="ECO:0000259" key="2">
    <source>
        <dbReference type="SMART" id="SM00853"/>
    </source>
</evidence>
<gene>
    <name evidence="3" type="ORF">HUG17_0380</name>
</gene>
<keyword evidence="1" id="KW-0812">Transmembrane</keyword>
<feature type="transmembrane region" description="Helical" evidence="1">
    <location>
        <begin position="12"/>
        <end position="31"/>
    </location>
</feature>
<keyword evidence="1" id="KW-0472">Membrane</keyword>
<dbReference type="InterPro" id="IPR014790">
    <property type="entry name" value="MutL_C"/>
</dbReference>
<dbReference type="EMBL" id="SDOV01000001">
    <property type="protein sequence ID" value="KAH7644842.1"/>
    <property type="molecule type" value="Genomic_DNA"/>
</dbReference>
<feature type="transmembrane region" description="Helical" evidence="1">
    <location>
        <begin position="167"/>
        <end position="191"/>
    </location>
</feature>
<dbReference type="InterPro" id="IPR042120">
    <property type="entry name" value="MutL_C_dimsub"/>
</dbReference>
<keyword evidence="1" id="KW-1133">Transmembrane helix</keyword>
<evidence type="ECO:0000313" key="3">
    <source>
        <dbReference type="EMBL" id="KAH7644842.1"/>
    </source>
</evidence>
<feature type="transmembrane region" description="Helical" evidence="1">
    <location>
        <begin position="70"/>
        <end position="91"/>
    </location>
</feature>
<feature type="transmembrane region" description="Helical" evidence="1">
    <location>
        <begin position="103"/>
        <end position="124"/>
    </location>
</feature>
<dbReference type="Gene3D" id="3.30.1370.100">
    <property type="entry name" value="MutL, C-terminal domain, regulatory subdomain"/>
    <property type="match status" value="1"/>
</dbReference>
<evidence type="ECO:0000256" key="1">
    <source>
        <dbReference type="SAM" id="Phobius"/>
    </source>
</evidence>
<dbReference type="PANTHER" id="PTHR10073">
    <property type="entry name" value="DNA MISMATCH REPAIR PROTEIN MLH, PMS, MUTL"/>
    <property type="match status" value="1"/>
</dbReference>
<name>A0A9D4SK46_DERFA</name>
<reference evidence="3" key="1">
    <citation type="submission" date="2020-06" db="EMBL/GenBank/DDBJ databases">
        <authorList>
            <person name="Ji K."/>
            <person name="Li J."/>
        </authorList>
    </citation>
    <scope>NUCLEOTIDE SEQUENCE</scope>
    <source>
        <strain evidence="3">JKM2019</strain>
        <tissue evidence="3">Whole body</tissue>
    </source>
</reference>
<feature type="domain" description="MutL C-terminal dimerisation" evidence="2">
    <location>
        <begin position="203"/>
        <end position="363"/>
    </location>
</feature>
<dbReference type="PANTHER" id="PTHR10073:SF47">
    <property type="entry name" value="DNA MISMATCH REPAIR PROTEIN MLH3"/>
    <property type="match status" value="1"/>
</dbReference>
<dbReference type="InterPro" id="IPR037198">
    <property type="entry name" value="MutL_C_sf"/>
</dbReference>
<dbReference type="Pfam" id="PF08676">
    <property type="entry name" value="MutL_C"/>
    <property type="match status" value="1"/>
</dbReference>
<dbReference type="GO" id="GO:0005524">
    <property type="term" value="F:ATP binding"/>
    <property type="evidence" value="ECO:0007669"/>
    <property type="project" value="InterPro"/>
</dbReference>
<dbReference type="GO" id="GO:0006298">
    <property type="term" value="P:mismatch repair"/>
    <property type="evidence" value="ECO:0007669"/>
    <property type="project" value="InterPro"/>
</dbReference>
<protein>
    <recommendedName>
        <fullName evidence="2">MutL C-terminal dimerisation domain-containing protein</fullName>
    </recommendedName>
</protein>
<sequence>MPSSFPKHHCLHRFITFLSAFLVAGSFMLLLNKQKECNFVPIADELWSSMVSNQSLQVDYIEEHYDDVQIYHISLVSIDVIIFLVAFINIAPSQEDLRFGFHLLLIITLSGLTILACYSSYVVFYKPCHLEPPPGIVRTEDKQVYLQSSKTNAGKNAPINAYVENDLHILAVAGIDALACLMFLISTMVLCGDAREEAIQDEYVARANNQVIMCLLTQQRLLLTFDQHAVHERIRYERILTASFDQGYLSGQPVKPPYEISIPEQLSQQLTDEILNKFQRQLNTQMTVRPTDSTVIITNVPVCFGRNFHYPGLFQDFLIDALRYFDSQQQSNSQSSTGHMTPFLVEQIRTQACRGAIRFNEPLSRYECDEMIRALTTCRSSFRCAHGRVLVKPLLYINHINNDQHNHLMNEAWKRHFQPKIDTIIETKNDQIKKQFIK</sequence>
<proteinExistence type="predicted"/>
<dbReference type="SUPFAM" id="SSF118116">
    <property type="entry name" value="DNA mismatch repair protein MutL"/>
    <property type="match status" value="1"/>
</dbReference>
<dbReference type="GO" id="GO:0032300">
    <property type="term" value="C:mismatch repair complex"/>
    <property type="evidence" value="ECO:0007669"/>
    <property type="project" value="InterPro"/>
</dbReference>
<dbReference type="Gene3D" id="3.30.1540.20">
    <property type="entry name" value="MutL, C-terminal domain, dimerisation subdomain"/>
    <property type="match status" value="1"/>
</dbReference>
<reference evidence="3" key="2">
    <citation type="journal article" date="2021" name="World Allergy Organ. J.">
        <title>Chromosome-level assembly of Dermatophagoides farinae genome and transcriptome reveals two novel allergens Der f 37 and Der f 39.</title>
        <authorList>
            <person name="Chen J."/>
            <person name="Cai Z."/>
            <person name="Fan D."/>
            <person name="Hu J."/>
            <person name="Hou Y."/>
            <person name="He Y."/>
            <person name="Zhang Z."/>
            <person name="Zhao Z."/>
            <person name="Gao P."/>
            <person name="Hu W."/>
            <person name="Sun J."/>
            <person name="Li J."/>
            <person name="Ji K."/>
        </authorList>
    </citation>
    <scope>NUCLEOTIDE SEQUENCE</scope>
    <source>
        <strain evidence="3">JKM2019</strain>
    </source>
</reference>
<dbReference type="InterPro" id="IPR038973">
    <property type="entry name" value="MutL/Mlh/Pms-like"/>
</dbReference>
<dbReference type="SMART" id="SM00853">
    <property type="entry name" value="MutL_C"/>
    <property type="match status" value="1"/>
</dbReference>
<dbReference type="InterPro" id="IPR042121">
    <property type="entry name" value="MutL_C_regsub"/>
</dbReference>
<dbReference type="AlphaFoldDB" id="A0A9D4SK46"/>